<evidence type="ECO:0000313" key="1">
    <source>
        <dbReference type="EMBL" id="CAG6634074.1"/>
    </source>
</evidence>
<organism evidence="1">
    <name type="scientific">Cacopsylla melanoneura</name>
    <dbReference type="NCBI Taxonomy" id="428564"/>
    <lineage>
        <taxon>Eukaryota</taxon>
        <taxon>Metazoa</taxon>
        <taxon>Ecdysozoa</taxon>
        <taxon>Arthropoda</taxon>
        <taxon>Hexapoda</taxon>
        <taxon>Insecta</taxon>
        <taxon>Pterygota</taxon>
        <taxon>Neoptera</taxon>
        <taxon>Paraneoptera</taxon>
        <taxon>Hemiptera</taxon>
        <taxon>Sternorrhyncha</taxon>
        <taxon>Psylloidea</taxon>
        <taxon>Psyllidae</taxon>
        <taxon>Psyllinae</taxon>
        <taxon>Cacopsylla</taxon>
    </lineage>
</organism>
<dbReference type="EMBL" id="HBUF01084895">
    <property type="protein sequence ID" value="CAG6634074.1"/>
    <property type="molecule type" value="Transcribed_RNA"/>
</dbReference>
<dbReference type="EMBL" id="HBUF01084894">
    <property type="protein sequence ID" value="CAG6634072.1"/>
    <property type="molecule type" value="Transcribed_RNA"/>
</dbReference>
<protein>
    <submittedName>
        <fullName evidence="1">Uncharacterized protein</fullName>
    </submittedName>
</protein>
<dbReference type="AlphaFoldDB" id="A0A8D8QLA0"/>
<name>A0A8D8QLA0_9HEMI</name>
<reference evidence="1" key="1">
    <citation type="submission" date="2021-05" db="EMBL/GenBank/DDBJ databases">
        <authorList>
            <person name="Alioto T."/>
            <person name="Alioto T."/>
            <person name="Gomez Garrido J."/>
        </authorList>
    </citation>
    <scope>NUCLEOTIDE SEQUENCE</scope>
</reference>
<accession>A0A8D8QLA0</accession>
<proteinExistence type="predicted"/>
<sequence length="130" mass="14761">MFIMILDVSQIQLDVFQESDSLLTTHQSSLHIILNSSCNTLLITSPEHILGNIFGRCLHVAYSVHPVQQGRLLHNARVVNVAFLMNWLKDVENIENVVVSIVRWMALTIDLMDSLTRNINHGVDVCLRGW</sequence>